<proteinExistence type="predicted"/>
<protein>
    <submittedName>
        <fullName evidence="1">Uncharacterized protein</fullName>
    </submittedName>
</protein>
<organism evidence="1 2">
    <name type="scientific">Necator americanus</name>
    <name type="common">Human hookworm</name>
    <dbReference type="NCBI Taxonomy" id="51031"/>
    <lineage>
        <taxon>Eukaryota</taxon>
        <taxon>Metazoa</taxon>
        <taxon>Ecdysozoa</taxon>
        <taxon>Nematoda</taxon>
        <taxon>Chromadorea</taxon>
        <taxon>Rhabditida</taxon>
        <taxon>Rhabditina</taxon>
        <taxon>Rhabditomorpha</taxon>
        <taxon>Strongyloidea</taxon>
        <taxon>Ancylostomatidae</taxon>
        <taxon>Bunostominae</taxon>
        <taxon>Necator</taxon>
    </lineage>
</organism>
<reference evidence="1 2" key="1">
    <citation type="submission" date="2023-08" db="EMBL/GenBank/DDBJ databases">
        <title>A Necator americanus chromosomal reference genome.</title>
        <authorList>
            <person name="Ilik V."/>
            <person name="Petrzelkova K.J."/>
            <person name="Pardy F."/>
            <person name="Fuh T."/>
            <person name="Niatou-Singa F.S."/>
            <person name="Gouil Q."/>
            <person name="Baker L."/>
            <person name="Ritchie M.E."/>
            <person name="Jex A.R."/>
            <person name="Gazzola D."/>
            <person name="Li H."/>
            <person name="Toshio Fujiwara R."/>
            <person name="Zhan B."/>
            <person name="Aroian R.V."/>
            <person name="Pafco B."/>
            <person name="Schwarz E.M."/>
        </authorList>
    </citation>
    <scope>NUCLEOTIDE SEQUENCE [LARGE SCALE GENOMIC DNA]</scope>
    <source>
        <strain evidence="1 2">Aroian</strain>
        <tissue evidence="1">Whole animal</tissue>
    </source>
</reference>
<keyword evidence="2" id="KW-1185">Reference proteome</keyword>
<dbReference type="EMBL" id="JAVFWL010000002">
    <property type="protein sequence ID" value="KAK6735236.1"/>
    <property type="molecule type" value="Genomic_DNA"/>
</dbReference>
<name>A0ABR1CDG8_NECAM</name>
<evidence type="ECO:0000313" key="2">
    <source>
        <dbReference type="Proteomes" id="UP001303046"/>
    </source>
</evidence>
<evidence type="ECO:0000313" key="1">
    <source>
        <dbReference type="EMBL" id="KAK6735236.1"/>
    </source>
</evidence>
<sequence>MGGASEGFTTLLTAAFHRCALRETAYAIAVEAEKALTATKERGDAEAADKSTAQFNFAMVSKILQRLKVNSCSVANSDVSFTEQDIPKNKSHFFFASEAPIEK</sequence>
<dbReference type="Proteomes" id="UP001303046">
    <property type="component" value="Unassembled WGS sequence"/>
</dbReference>
<gene>
    <name evidence="1" type="primary">Necator_chrII.g6217</name>
    <name evidence="1" type="ORF">RB195_018424</name>
</gene>
<comment type="caution">
    <text evidence="1">The sequence shown here is derived from an EMBL/GenBank/DDBJ whole genome shotgun (WGS) entry which is preliminary data.</text>
</comment>
<accession>A0ABR1CDG8</accession>